<dbReference type="AlphaFoldDB" id="A0A972SKF8"/>
<name>A0A972SKF8_9BURK</name>
<proteinExistence type="predicted"/>
<evidence type="ECO:0000313" key="1">
    <source>
        <dbReference type="EMBL" id="NPT58109.1"/>
    </source>
</evidence>
<gene>
    <name evidence="1" type="ORF">GNZ13_26965</name>
</gene>
<reference evidence="1 2" key="1">
    <citation type="submission" date="2019-11" db="EMBL/GenBank/DDBJ databases">
        <title>Metabolism of dissolved organic matter in forest soils.</title>
        <authorList>
            <person name="Cyle K.T."/>
            <person name="Wilhelm R.C."/>
            <person name="Martinez C.E."/>
        </authorList>
    </citation>
    <scope>NUCLEOTIDE SEQUENCE [LARGE SCALE GENOMIC DNA]</scope>
    <source>
        <strain evidence="1 2">5N</strain>
    </source>
</reference>
<dbReference type="EMBL" id="WOEZ01000148">
    <property type="protein sequence ID" value="NPT58109.1"/>
    <property type="molecule type" value="Genomic_DNA"/>
</dbReference>
<evidence type="ECO:0000313" key="2">
    <source>
        <dbReference type="Proteomes" id="UP000655523"/>
    </source>
</evidence>
<accession>A0A972SKF8</accession>
<dbReference type="RefSeq" id="WP_172170292.1">
    <property type="nucleotide sequence ID" value="NZ_WOEZ01000148.1"/>
</dbReference>
<keyword evidence="2" id="KW-1185">Reference proteome</keyword>
<organism evidence="1 2">
    <name type="scientific">Paraburkholderia elongata</name>
    <dbReference type="NCBI Taxonomy" id="2675747"/>
    <lineage>
        <taxon>Bacteria</taxon>
        <taxon>Pseudomonadati</taxon>
        <taxon>Pseudomonadota</taxon>
        <taxon>Betaproteobacteria</taxon>
        <taxon>Burkholderiales</taxon>
        <taxon>Burkholderiaceae</taxon>
        <taxon>Paraburkholderia</taxon>
    </lineage>
</organism>
<protein>
    <submittedName>
        <fullName evidence="1">Uncharacterized protein</fullName>
    </submittedName>
</protein>
<dbReference type="Proteomes" id="UP000655523">
    <property type="component" value="Unassembled WGS sequence"/>
</dbReference>
<sequence>MTEAKTEYTPASTALDAILPIFFHTHRSIAQSVAAPLHPAAAVVLCQLANAGDEGTHQFFLKTGLRFALDRDEANRVTEAGVAKALKAGLAETFTKEGKSDEFIRLTATGREMFEHLNSVFANG</sequence>
<comment type="caution">
    <text evidence="1">The sequence shown here is derived from an EMBL/GenBank/DDBJ whole genome shotgun (WGS) entry which is preliminary data.</text>
</comment>